<dbReference type="AlphaFoldDB" id="A0A452YSA6"/>
<reference evidence="4" key="1">
    <citation type="journal article" date="2014" name="Science">
        <title>Ancient hybridizations among the ancestral genomes of bread wheat.</title>
        <authorList>
            <consortium name="International Wheat Genome Sequencing Consortium,"/>
            <person name="Marcussen T."/>
            <person name="Sandve S.R."/>
            <person name="Heier L."/>
            <person name="Spannagl M."/>
            <person name="Pfeifer M."/>
            <person name="Jakobsen K.S."/>
            <person name="Wulff B.B."/>
            <person name="Steuernagel B."/>
            <person name="Mayer K.F."/>
            <person name="Olsen O.A."/>
        </authorList>
    </citation>
    <scope>NUCLEOTIDE SEQUENCE [LARGE SCALE GENOMIC DNA]</scope>
    <source>
        <strain evidence="4">cv. AL8/78</strain>
    </source>
</reference>
<keyword evidence="2" id="KW-1133">Transmembrane helix</keyword>
<organism evidence="3 4">
    <name type="scientific">Aegilops tauschii subsp. strangulata</name>
    <name type="common">Goatgrass</name>
    <dbReference type="NCBI Taxonomy" id="200361"/>
    <lineage>
        <taxon>Eukaryota</taxon>
        <taxon>Viridiplantae</taxon>
        <taxon>Streptophyta</taxon>
        <taxon>Embryophyta</taxon>
        <taxon>Tracheophyta</taxon>
        <taxon>Spermatophyta</taxon>
        <taxon>Magnoliopsida</taxon>
        <taxon>Liliopsida</taxon>
        <taxon>Poales</taxon>
        <taxon>Poaceae</taxon>
        <taxon>BOP clade</taxon>
        <taxon>Pooideae</taxon>
        <taxon>Triticodae</taxon>
        <taxon>Triticeae</taxon>
        <taxon>Triticinae</taxon>
        <taxon>Aegilops</taxon>
    </lineage>
</organism>
<feature type="transmembrane region" description="Helical" evidence="2">
    <location>
        <begin position="12"/>
        <end position="40"/>
    </location>
</feature>
<evidence type="ECO:0000256" key="1">
    <source>
        <dbReference type="SAM" id="MobiDB-lite"/>
    </source>
</evidence>
<reference evidence="3" key="4">
    <citation type="submission" date="2019-03" db="UniProtKB">
        <authorList>
            <consortium name="EnsemblPlants"/>
        </authorList>
    </citation>
    <scope>IDENTIFICATION</scope>
</reference>
<proteinExistence type="predicted"/>
<evidence type="ECO:0000313" key="3">
    <source>
        <dbReference type="EnsemblPlants" id="AET1Gv20519800.1"/>
    </source>
</evidence>
<dbReference type="Gramene" id="AET1Gv20519800.1">
    <property type="protein sequence ID" value="AET1Gv20519800.1"/>
    <property type="gene ID" value="AET1Gv20519800"/>
</dbReference>
<dbReference type="EnsemblPlants" id="AET1Gv20519800.1">
    <property type="protein sequence ID" value="AET1Gv20519800.1"/>
    <property type="gene ID" value="AET1Gv20519800"/>
</dbReference>
<evidence type="ECO:0000313" key="4">
    <source>
        <dbReference type="Proteomes" id="UP000015105"/>
    </source>
</evidence>
<keyword evidence="2" id="KW-0812">Transmembrane</keyword>
<feature type="region of interest" description="Disordered" evidence="1">
    <location>
        <begin position="96"/>
        <end position="115"/>
    </location>
</feature>
<dbReference type="Proteomes" id="UP000015105">
    <property type="component" value="Chromosome 1D"/>
</dbReference>
<reference evidence="4" key="2">
    <citation type="journal article" date="2017" name="Nat. Plants">
        <title>The Aegilops tauschii genome reveals multiple impacts of transposons.</title>
        <authorList>
            <person name="Zhao G."/>
            <person name="Zou C."/>
            <person name="Li K."/>
            <person name="Wang K."/>
            <person name="Li T."/>
            <person name="Gao L."/>
            <person name="Zhang X."/>
            <person name="Wang H."/>
            <person name="Yang Z."/>
            <person name="Liu X."/>
            <person name="Jiang W."/>
            <person name="Mao L."/>
            <person name="Kong X."/>
            <person name="Jiao Y."/>
            <person name="Jia J."/>
        </authorList>
    </citation>
    <scope>NUCLEOTIDE SEQUENCE [LARGE SCALE GENOMIC DNA]</scope>
    <source>
        <strain evidence="4">cv. AL8/78</strain>
    </source>
</reference>
<reference evidence="3" key="5">
    <citation type="journal article" date="2021" name="G3 (Bethesda)">
        <title>Aegilops tauschii genome assembly Aet v5.0 features greater sequence contiguity and improved annotation.</title>
        <authorList>
            <person name="Wang L."/>
            <person name="Zhu T."/>
            <person name="Rodriguez J.C."/>
            <person name="Deal K.R."/>
            <person name="Dubcovsky J."/>
            <person name="McGuire P.E."/>
            <person name="Lux T."/>
            <person name="Spannagl M."/>
            <person name="Mayer K.F.X."/>
            <person name="Baldrich P."/>
            <person name="Meyers B.C."/>
            <person name="Huo N."/>
            <person name="Gu Y.Q."/>
            <person name="Zhou H."/>
            <person name="Devos K.M."/>
            <person name="Bennetzen J.L."/>
            <person name="Unver T."/>
            <person name="Budak H."/>
            <person name="Gulick P.J."/>
            <person name="Galiba G."/>
            <person name="Kalapos B."/>
            <person name="Nelson D.R."/>
            <person name="Li P."/>
            <person name="You F.M."/>
            <person name="Luo M.C."/>
            <person name="Dvorak J."/>
        </authorList>
    </citation>
    <scope>NUCLEOTIDE SEQUENCE [LARGE SCALE GENOMIC DNA]</scope>
    <source>
        <strain evidence="3">cv. AL8/78</strain>
    </source>
</reference>
<protein>
    <submittedName>
        <fullName evidence="3">Uncharacterized protein</fullName>
    </submittedName>
</protein>
<reference evidence="3" key="3">
    <citation type="journal article" date="2017" name="Nature">
        <title>Genome sequence of the progenitor of the wheat D genome Aegilops tauschii.</title>
        <authorList>
            <person name="Luo M.C."/>
            <person name="Gu Y.Q."/>
            <person name="Puiu D."/>
            <person name="Wang H."/>
            <person name="Twardziok S.O."/>
            <person name="Deal K.R."/>
            <person name="Huo N."/>
            <person name="Zhu T."/>
            <person name="Wang L."/>
            <person name="Wang Y."/>
            <person name="McGuire P.E."/>
            <person name="Liu S."/>
            <person name="Long H."/>
            <person name="Ramasamy R.K."/>
            <person name="Rodriguez J.C."/>
            <person name="Van S.L."/>
            <person name="Yuan L."/>
            <person name="Wang Z."/>
            <person name="Xia Z."/>
            <person name="Xiao L."/>
            <person name="Anderson O.D."/>
            <person name="Ouyang S."/>
            <person name="Liang Y."/>
            <person name="Zimin A.V."/>
            <person name="Pertea G."/>
            <person name="Qi P."/>
            <person name="Bennetzen J.L."/>
            <person name="Dai X."/>
            <person name="Dawson M.W."/>
            <person name="Muller H.G."/>
            <person name="Kugler K."/>
            <person name="Rivarola-Duarte L."/>
            <person name="Spannagl M."/>
            <person name="Mayer K.F.X."/>
            <person name="Lu F.H."/>
            <person name="Bevan M.W."/>
            <person name="Leroy P."/>
            <person name="Li P."/>
            <person name="You F.M."/>
            <person name="Sun Q."/>
            <person name="Liu Z."/>
            <person name="Lyons E."/>
            <person name="Wicker T."/>
            <person name="Salzberg S.L."/>
            <person name="Devos K.M."/>
            <person name="Dvorak J."/>
        </authorList>
    </citation>
    <scope>NUCLEOTIDE SEQUENCE [LARGE SCALE GENOMIC DNA]</scope>
    <source>
        <strain evidence="3">cv. AL8/78</strain>
    </source>
</reference>
<name>A0A452YSA6_AEGTS</name>
<keyword evidence="4" id="KW-1185">Reference proteome</keyword>
<sequence>MSRCWSDGMPSLSWILALTLSMVSLLSTSSVMVLPVRVFTKICIWLCRRRPLFPILASPHDRVFRSVALERWGCAARSWIFISNRSIEAFESGRQSGRSAATSHDPSRTPPHTTCCSWSSRILETSSVPIGFP</sequence>
<keyword evidence="2" id="KW-0472">Membrane</keyword>
<evidence type="ECO:0000256" key="2">
    <source>
        <dbReference type="SAM" id="Phobius"/>
    </source>
</evidence>
<accession>A0A452YSA6</accession>